<protein>
    <submittedName>
        <fullName evidence="1">DUF4259 domain-containing protein</fullName>
    </submittedName>
</protein>
<gene>
    <name evidence="1" type="ORF">I0C86_28535</name>
</gene>
<dbReference type="EMBL" id="JADPUN010000253">
    <property type="protein sequence ID" value="MBF9132876.1"/>
    <property type="molecule type" value="Genomic_DNA"/>
</dbReference>
<sequence length="153" mass="16507">MMQGSEVSWMGKWGCGPFDNDSGADFSDELAAASEPDRIEMLRTALAEVAYRSNHIDAGRAEVAFAAAAVTARGLDGGEEFQPENLVSSEGVPLVPDDLMKLAREAVDRLLEGDNDVSDDWTAEGGVRKYNSMLRRLRSVLANEGATGQQGLW</sequence>
<keyword evidence="2" id="KW-1185">Reference proteome</keyword>
<reference evidence="1 2" key="1">
    <citation type="submission" date="2020-11" db="EMBL/GenBank/DDBJ databases">
        <title>A novel isolate from a Black sea contaminated sediment with potential to produce alkanes: Plantactinospora alkalitolerans sp. nov.</title>
        <authorList>
            <person name="Carro L."/>
            <person name="Veyisoglu A."/>
            <person name="Guven K."/>
            <person name="Schumann P."/>
            <person name="Klenk H.-P."/>
            <person name="Sahin N."/>
        </authorList>
    </citation>
    <scope>NUCLEOTIDE SEQUENCE [LARGE SCALE GENOMIC DNA]</scope>
    <source>
        <strain evidence="1 2">S1510</strain>
    </source>
</reference>
<accession>A0ABS0H335</accession>
<proteinExistence type="predicted"/>
<name>A0ABS0H335_9ACTN</name>
<dbReference type="InterPro" id="IPR025355">
    <property type="entry name" value="DUF4259"/>
</dbReference>
<evidence type="ECO:0000313" key="2">
    <source>
        <dbReference type="Proteomes" id="UP000638560"/>
    </source>
</evidence>
<dbReference type="Pfam" id="PF14078">
    <property type="entry name" value="DUF4259"/>
    <property type="match status" value="1"/>
</dbReference>
<comment type="caution">
    <text evidence="1">The sequence shown here is derived from an EMBL/GenBank/DDBJ whole genome shotgun (WGS) entry which is preliminary data.</text>
</comment>
<evidence type="ECO:0000313" key="1">
    <source>
        <dbReference type="EMBL" id="MBF9132876.1"/>
    </source>
</evidence>
<organism evidence="1 2">
    <name type="scientific">Plantactinospora alkalitolerans</name>
    <dbReference type="NCBI Taxonomy" id="2789879"/>
    <lineage>
        <taxon>Bacteria</taxon>
        <taxon>Bacillati</taxon>
        <taxon>Actinomycetota</taxon>
        <taxon>Actinomycetes</taxon>
        <taxon>Micromonosporales</taxon>
        <taxon>Micromonosporaceae</taxon>
        <taxon>Plantactinospora</taxon>
    </lineage>
</organism>
<dbReference type="Proteomes" id="UP000638560">
    <property type="component" value="Unassembled WGS sequence"/>
</dbReference>